<dbReference type="Proteomes" id="UP000078550">
    <property type="component" value="Unassembled WGS sequence"/>
</dbReference>
<dbReference type="Proteomes" id="UP000078555">
    <property type="component" value="Unassembled WGS sequence"/>
</dbReference>
<evidence type="ECO:0000313" key="5">
    <source>
        <dbReference type="Proteomes" id="UP000078555"/>
    </source>
</evidence>
<gene>
    <name evidence="3" type="ORF">POVWA1_082500</name>
    <name evidence="2" type="ORF">POVWA2_079250</name>
</gene>
<evidence type="ECO:0000313" key="2">
    <source>
        <dbReference type="EMBL" id="SBT57393.1"/>
    </source>
</evidence>
<protein>
    <recommendedName>
        <fullName evidence="6">PIR Superfamily Protein</fullName>
    </recommendedName>
</protein>
<proteinExistence type="predicted"/>
<reference evidence="4 5" key="1">
    <citation type="submission" date="2016-05" db="EMBL/GenBank/DDBJ databases">
        <authorList>
            <person name="Naeem Raeece"/>
        </authorList>
    </citation>
    <scope>NUCLEOTIDE SEQUENCE [LARGE SCALE GENOMIC DNA]</scope>
</reference>
<reference evidence="3" key="2">
    <citation type="submission" date="2016-05" db="EMBL/GenBank/DDBJ databases">
        <authorList>
            <person name="Lavstsen T."/>
            <person name="Jespersen J.S."/>
        </authorList>
    </citation>
    <scope>NUCLEOTIDE SEQUENCE [LARGE SCALE GENOMIC DNA]</scope>
</reference>
<feature type="region of interest" description="Disordered" evidence="1">
    <location>
        <begin position="51"/>
        <end position="71"/>
    </location>
</feature>
<dbReference type="AlphaFoldDB" id="A0A1A9AN08"/>
<accession>A0A1A9AN08</accession>
<organism evidence="3 5">
    <name type="scientific">Plasmodium ovale wallikeri</name>
    <dbReference type="NCBI Taxonomy" id="864142"/>
    <lineage>
        <taxon>Eukaryota</taxon>
        <taxon>Sar</taxon>
        <taxon>Alveolata</taxon>
        <taxon>Apicomplexa</taxon>
        <taxon>Aconoidasida</taxon>
        <taxon>Haemosporida</taxon>
        <taxon>Plasmodiidae</taxon>
        <taxon>Plasmodium</taxon>
        <taxon>Plasmodium (Plasmodium)</taxon>
    </lineage>
</organism>
<sequence length="148" mass="17876">MQYTLGGIYYEEIEKFKKKFKGTNELNFLEDKCSDNSLKLTLNRKKETLYHTENKSSAKGTSEKHQHSKEEDTFKDINVTKLVHEKGNYNFAINSVIQFNYLIIQFIIIYNEKKRNSQNRENNYLHYTFLSYKFTRRHFREFSFNQNA</sequence>
<evidence type="ECO:0000313" key="3">
    <source>
        <dbReference type="EMBL" id="SBT57589.1"/>
    </source>
</evidence>
<dbReference type="EMBL" id="FLRE01001828">
    <property type="protein sequence ID" value="SBT57393.1"/>
    <property type="molecule type" value="Genomic_DNA"/>
</dbReference>
<keyword evidence="5" id="KW-1185">Reference proteome</keyword>
<evidence type="ECO:0008006" key="6">
    <source>
        <dbReference type="Google" id="ProtNLM"/>
    </source>
</evidence>
<evidence type="ECO:0000256" key="1">
    <source>
        <dbReference type="SAM" id="MobiDB-lite"/>
    </source>
</evidence>
<evidence type="ECO:0000313" key="4">
    <source>
        <dbReference type="Proteomes" id="UP000078550"/>
    </source>
</evidence>
<dbReference type="EMBL" id="FLRD01001565">
    <property type="protein sequence ID" value="SBT57589.1"/>
    <property type="molecule type" value="Genomic_DNA"/>
</dbReference>
<name>A0A1A9AN08_PLAOA</name>